<evidence type="ECO:0000313" key="7">
    <source>
        <dbReference type="EMBL" id="QDU63897.1"/>
    </source>
</evidence>
<dbReference type="GO" id="GO:0016887">
    <property type="term" value="F:ATP hydrolysis activity"/>
    <property type="evidence" value="ECO:0007669"/>
    <property type="project" value="UniProtKB-UniRule"/>
</dbReference>
<dbReference type="GO" id="GO:0051539">
    <property type="term" value="F:4 iron, 4 sulfur cluster binding"/>
    <property type="evidence" value="ECO:0007669"/>
    <property type="project" value="TreeGrafter"/>
</dbReference>
<dbReference type="RefSeq" id="WP_419192874.1">
    <property type="nucleotide sequence ID" value="NZ_CP036279.1"/>
</dbReference>
<protein>
    <recommendedName>
        <fullName evidence="6">Iron-sulfur cluster carrier protein</fullName>
    </recommendedName>
</protein>
<dbReference type="Proteomes" id="UP000317093">
    <property type="component" value="Chromosome"/>
</dbReference>
<dbReference type="AlphaFoldDB" id="A0A518BAD1"/>
<evidence type="ECO:0000256" key="1">
    <source>
        <dbReference type="ARBA" id="ARBA00022723"/>
    </source>
</evidence>
<feature type="binding site" evidence="6">
    <location>
        <begin position="114"/>
        <end position="121"/>
    </location>
    <ligand>
        <name>ATP</name>
        <dbReference type="ChEBI" id="CHEBI:30616"/>
    </ligand>
</feature>
<evidence type="ECO:0000256" key="6">
    <source>
        <dbReference type="HAMAP-Rule" id="MF_02040"/>
    </source>
</evidence>
<organism evidence="7 8">
    <name type="scientific">Kolteria novifilia</name>
    <dbReference type="NCBI Taxonomy" id="2527975"/>
    <lineage>
        <taxon>Bacteria</taxon>
        <taxon>Pseudomonadati</taxon>
        <taxon>Planctomycetota</taxon>
        <taxon>Planctomycetia</taxon>
        <taxon>Kolteriales</taxon>
        <taxon>Kolteriaceae</taxon>
        <taxon>Kolteria</taxon>
    </lineage>
</organism>
<dbReference type="HAMAP" id="MF_02040">
    <property type="entry name" value="Mrp_NBP35"/>
    <property type="match status" value="1"/>
</dbReference>
<keyword evidence="3 6" id="KW-0067">ATP-binding</keyword>
<proteinExistence type="inferred from homology"/>
<dbReference type="InterPro" id="IPR033756">
    <property type="entry name" value="YlxH/NBP35"/>
</dbReference>
<evidence type="ECO:0000256" key="3">
    <source>
        <dbReference type="ARBA" id="ARBA00022840"/>
    </source>
</evidence>
<evidence type="ECO:0000256" key="4">
    <source>
        <dbReference type="ARBA" id="ARBA00023004"/>
    </source>
</evidence>
<dbReference type="InterPro" id="IPR027417">
    <property type="entry name" value="P-loop_NTPase"/>
</dbReference>
<accession>A0A518BAD1</accession>
<dbReference type="EMBL" id="CP036279">
    <property type="protein sequence ID" value="QDU63897.1"/>
    <property type="molecule type" value="Genomic_DNA"/>
</dbReference>
<dbReference type="KEGG" id="knv:Pan216_47780"/>
<dbReference type="Gene3D" id="3.40.50.300">
    <property type="entry name" value="P-loop containing nucleotide triphosphate hydrolases"/>
    <property type="match status" value="1"/>
</dbReference>
<keyword evidence="4 6" id="KW-0408">Iron</keyword>
<dbReference type="GO" id="GO:0046872">
    <property type="term" value="F:metal ion binding"/>
    <property type="evidence" value="ECO:0007669"/>
    <property type="project" value="UniProtKB-KW"/>
</dbReference>
<dbReference type="CDD" id="cd02037">
    <property type="entry name" value="Mrp_NBP35"/>
    <property type="match status" value="1"/>
</dbReference>
<comment type="similarity">
    <text evidence="6">Belongs to the Mrp/NBP35 ATP-binding proteins family.</text>
</comment>
<comment type="function">
    <text evidence="6">Binds and transfers iron-sulfur (Fe-S) clusters to target apoproteins. Can hydrolyze ATP.</text>
</comment>
<dbReference type="PANTHER" id="PTHR42961">
    <property type="entry name" value="IRON-SULFUR PROTEIN NUBPL"/>
    <property type="match status" value="1"/>
</dbReference>
<dbReference type="FunFam" id="3.40.50.300:FF:001119">
    <property type="entry name" value="Iron-sulfur cluster carrier protein"/>
    <property type="match status" value="1"/>
</dbReference>
<gene>
    <name evidence="7" type="primary">minD_1</name>
    <name evidence="7" type="ORF">Pan216_47780</name>
</gene>
<keyword evidence="8" id="KW-1185">Reference proteome</keyword>
<evidence type="ECO:0000256" key="5">
    <source>
        <dbReference type="ARBA" id="ARBA00023014"/>
    </source>
</evidence>
<keyword evidence="6" id="KW-0378">Hydrolase</keyword>
<keyword evidence="5 6" id="KW-0411">Iron-sulfur</keyword>
<evidence type="ECO:0000313" key="8">
    <source>
        <dbReference type="Proteomes" id="UP000317093"/>
    </source>
</evidence>
<dbReference type="SUPFAM" id="SSF52540">
    <property type="entry name" value="P-loop containing nucleoside triphosphate hydrolases"/>
    <property type="match status" value="1"/>
</dbReference>
<keyword evidence="1 6" id="KW-0479">Metal-binding</keyword>
<dbReference type="InterPro" id="IPR034904">
    <property type="entry name" value="FSCA_dom_sf"/>
</dbReference>
<keyword evidence="2 6" id="KW-0547">Nucleotide-binding</keyword>
<dbReference type="SUPFAM" id="SSF117916">
    <property type="entry name" value="Fe-S cluster assembly (FSCA) domain-like"/>
    <property type="match status" value="1"/>
</dbReference>
<evidence type="ECO:0000256" key="2">
    <source>
        <dbReference type="ARBA" id="ARBA00022741"/>
    </source>
</evidence>
<dbReference type="GO" id="GO:0016226">
    <property type="term" value="P:iron-sulfur cluster assembly"/>
    <property type="evidence" value="ECO:0007669"/>
    <property type="project" value="InterPro"/>
</dbReference>
<dbReference type="PROSITE" id="PS01215">
    <property type="entry name" value="MRP"/>
    <property type="match status" value="1"/>
</dbReference>
<dbReference type="GO" id="GO:0005524">
    <property type="term" value="F:ATP binding"/>
    <property type="evidence" value="ECO:0007669"/>
    <property type="project" value="UniProtKB-UniRule"/>
</dbReference>
<dbReference type="InterPro" id="IPR000808">
    <property type="entry name" value="Mrp-like_CS"/>
</dbReference>
<comment type="subunit">
    <text evidence="6">Homodimer.</text>
</comment>
<dbReference type="Pfam" id="PF10609">
    <property type="entry name" value="ParA"/>
    <property type="match status" value="1"/>
</dbReference>
<dbReference type="PANTHER" id="PTHR42961:SF2">
    <property type="entry name" value="IRON-SULFUR PROTEIN NUBPL"/>
    <property type="match status" value="1"/>
</dbReference>
<reference evidence="7 8" key="1">
    <citation type="submission" date="2019-02" db="EMBL/GenBank/DDBJ databases">
        <title>Deep-cultivation of Planctomycetes and their phenomic and genomic characterization uncovers novel biology.</title>
        <authorList>
            <person name="Wiegand S."/>
            <person name="Jogler M."/>
            <person name="Boedeker C."/>
            <person name="Pinto D."/>
            <person name="Vollmers J."/>
            <person name="Rivas-Marin E."/>
            <person name="Kohn T."/>
            <person name="Peeters S.H."/>
            <person name="Heuer A."/>
            <person name="Rast P."/>
            <person name="Oberbeckmann S."/>
            <person name="Bunk B."/>
            <person name="Jeske O."/>
            <person name="Meyerdierks A."/>
            <person name="Storesund J.E."/>
            <person name="Kallscheuer N."/>
            <person name="Luecker S."/>
            <person name="Lage O.M."/>
            <person name="Pohl T."/>
            <person name="Merkel B.J."/>
            <person name="Hornburger P."/>
            <person name="Mueller R.-W."/>
            <person name="Bruemmer F."/>
            <person name="Labrenz M."/>
            <person name="Spormann A.M."/>
            <person name="Op den Camp H."/>
            <person name="Overmann J."/>
            <person name="Amann R."/>
            <person name="Jetten M.S.M."/>
            <person name="Mascher T."/>
            <person name="Medema M.H."/>
            <person name="Devos D.P."/>
            <person name="Kaster A.-K."/>
            <person name="Ovreas L."/>
            <person name="Rohde M."/>
            <person name="Galperin M.Y."/>
            <person name="Jogler C."/>
        </authorList>
    </citation>
    <scope>NUCLEOTIDE SEQUENCE [LARGE SCALE GENOMIC DNA]</scope>
    <source>
        <strain evidence="7 8">Pan216</strain>
    </source>
</reference>
<sequence>MGTKAEEYQQAIVEALSQVTEPTGKNLMDAGIVAGLKGEDANLNVLCRDPGFPEPIRQRLTREIKASIQSRIPALADVVVEWQTADQAGQQPAETAQAAPAPPNVKHIIAVGAGKGGVGKSTIAASLAYALKMKGGKVGLMDADVYGPSIPTMLGVVGQPRVTNNRYIPPEVDGIKVMSMGFLVPAEQAVVWRGPMLHKAVRDFLFMVEWGPLDYLVVDLPPGTGDVVLSLSQQLPVSGGVIVCTPQKVALLDARKALNMLGTVKIACRGVVENMRSEIFGSGGAEEWAKEAGVPFLGAVPLDPSIRITSDDGRIGENLEEGSPVREPLLAIADRLIEGLSGEKGPAPPEFEIVG</sequence>
<name>A0A518BAD1_9BACT</name>
<dbReference type="GO" id="GO:0140663">
    <property type="term" value="F:ATP-dependent FeS chaperone activity"/>
    <property type="evidence" value="ECO:0007669"/>
    <property type="project" value="InterPro"/>
</dbReference>
<dbReference type="InterPro" id="IPR044304">
    <property type="entry name" value="NUBPL-like"/>
</dbReference>
<dbReference type="InterPro" id="IPR019591">
    <property type="entry name" value="Mrp/NBP35_ATP-bd"/>
</dbReference>